<dbReference type="PANTHER" id="PTHR24276">
    <property type="entry name" value="POLYSERASE-RELATED"/>
    <property type="match status" value="1"/>
</dbReference>
<keyword evidence="3 5" id="KW-0645">Protease</keyword>
<keyword evidence="2" id="KW-1015">Disulfide bond</keyword>
<dbReference type="InterPro" id="IPR043504">
    <property type="entry name" value="Peptidase_S1_PA_chymotrypsin"/>
</dbReference>
<dbReference type="GO" id="GO:0004252">
    <property type="term" value="F:serine-type endopeptidase activity"/>
    <property type="evidence" value="ECO:0007669"/>
    <property type="project" value="InterPro"/>
</dbReference>
<dbReference type="AlphaFoldDB" id="A0A137NU31"/>
<dbReference type="EMBL" id="KQ964742">
    <property type="protein sequence ID" value="KXN66303.1"/>
    <property type="molecule type" value="Genomic_DNA"/>
</dbReference>
<evidence type="ECO:0000256" key="2">
    <source>
        <dbReference type="ARBA" id="ARBA00023157"/>
    </source>
</evidence>
<evidence type="ECO:0000256" key="1">
    <source>
        <dbReference type="ARBA" id="ARBA00007664"/>
    </source>
</evidence>
<reference evidence="5 6" key="1">
    <citation type="journal article" date="2015" name="Genome Biol. Evol.">
        <title>Phylogenomic analyses indicate that early fungi evolved digesting cell walls of algal ancestors of land plants.</title>
        <authorList>
            <person name="Chang Y."/>
            <person name="Wang S."/>
            <person name="Sekimoto S."/>
            <person name="Aerts A.L."/>
            <person name="Choi C."/>
            <person name="Clum A."/>
            <person name="LaButti K.M."/>
            <person name="Lindquist E.A."/>
            <person name="Yee Ngan C."/>
            <person name="Ohm R.A."/>
            <person name="Salamov A.A."/>
            <person name="Grigoriev I.V."/>
            <person name="Spatafora J.W."/>
            <person name="Berbee M.L."/>
        </authorList>
    </citation>
    <scope>NUCLEOTIDE SEQUENCE [LARGE SCALE GENOMIC DNA]</scope>
    <source>
        <strain evidence="5 6">NRRL 28638</strain>
    </source>
</reference>
<protein>
    <submittedName>
        <fullName evidence="5">Trypsin-like serine protease</fullName>
    </submittedName>
</protein>
<dbReference type="CDD" id="cd00190">
    <property type="entry name" value="Tryp_SPc"/>
    <property type="match status" value="1"/>
</dbReference>
<dbReference type="Proteomes" id="UP000070444">
    <property type="component" value="Unassembled WGS sequence"/>
</dbReference>
<gene>
    <name evidence="5" type="ORF">CONCODRAFT_11877</name>
</gene>
<dbReference type="PANTHER" id="PTHR24276:SF98">
    <property type="entry name" value="FI18310P1-RELATED"/>
    <property type="match status" value="1"/>
</dbReference>
<evidence type="ECO:0000256" key="3">
    <source>
        <dbReference type="RuleBase" id="RU363034"/>
    </source>
</evidence>
<sequence>MVSLQQNGQHFCGGSLLDSSTILTAAHCTDEHPIDVLTVNVKRHDLSLNPTEEGGQSIKVTRQTRHPGYDDDTLLNDIAIWKLDSPITVPVSFVTLDDGSFANQVDMPAEAIGWGRIDPSNNKTPSRLQHTILPIYDNQQCSEGYGSEISPEAQVCAGYVEGVSSVCNGDSGGPLFVTQGNSAIQIGVASFVGSDECLVAEIPSVFARVAHYRSWIQEEQLKN</sequence>
<accession>A0A137NU31</accession>
<comment type="similarity">
    <text evidence="1">Belongs to the peptidase S1 family.</text>
</comment>
<dbReference type="PROSITE" id="PS00135">
    <property type="entry name" value="TRYPSIN_SER"/>
    <property type="match status" value="1"/>
</dbReference>
<organism evidence="5 6">
    <name type="scientific">Conidiobolus coronatus (strain ATCC 28846 / CBS 209.66 / NRRL 28638)</name>
    <name type="common">Delacroixia coronata</name>
    <dbReference type="NCBI Taxonomy" id="796925"/>
    <lineage>
        <taxon>Eukaryota</taxon>
        <taxon>Fungi</taxon>
        <taxon>Fungi incertae sedis</taxon>
        <taxon>Zoopagomycota</taxon>
        <taxon>Entomophthoromycotina</taxon>
        <taxon>Entomophthoromycetes</taxon>
        <taxon>Entomophthorales</taxon>
        <taxon>Ancylistaceae</taxon>
        <taxon>Conidiobolus</taxon>
    </lineage>
</organism>
<keyword evidence="3" id="KW-0378">Hydrolase</keyword>
<dbReference type="InterPro" id="IPR018114">
    <property type="entry name" value="TRYPSIN_HIS"/>
</dbReference>
<dbReference type="InterPro" id="IPR001314">
    <property type="entry name" value="Peptidase_S1A"/>
</dbReference>
<dbReference type="OrthoDB" id="6380398at2759"/>
<dbReference type="Gene3D" id="2.40.10.10">
    <property type="entry name" value="Trypsin-like serine proteases"/>
    <property type="match status" value="1"/>
</dbReference>
<name>A0A137NU31_CONC2</name>
<dbReference type="PRINTS" id="PR00722">
    <property type="entry name" value="CHYMOTRYPSIN"/>
</dbReference>
<dbReference type="InterPro" id="IPR050430">
    <property type="entry name" value="Peptidase_S1"/>
</dbReference>
<keyword evidence="3" id="KW-0720">Serine protease</keyword>
<dbReference type="InterPro" id="IPR033116">
    <property type="entry name" value="TRYPSIN_SER"/>
</dbReference>
<dbReference type="STRING" id="796925.A0A137NU31"/>
<dbReference type="InterPro" id="IPR001254">
    <property type="entry name" value="Trypsin_dom"/>
</dbReference>
<dbReference type="InterPro" id="IPR009003">
    <property type="entry name" value="Peptidase_S1_PA"/>
</dbReference>
<dbReference type="SMART" id="SM00020">
    <property type="entry name" value="Tryp_SPc"/>
    <property type="match status" value="1"/>
</dbReference>
<evidence type="ECO:0000259" key="4">
    <source>
        <dbReference type="PROSITE" id="PS50240"/>
    </source>
</evidence>
<dbReference type="OMA" id="YTRTAPY"/>
<dbReference type="PROSITE" id="PS50240">
    <property type="entry name" value="TRYPSIN_DOM"/>
    <property type="match status" value="1"/>
</dbReference>
<keyword evidence="6" id="KW-1185">Reference proteome</keyword>
<dbReference type="SUPFAM" id="SSF50494">
    <property type="entry name" value="Trypsin-like serine proteases"/>
    <property type="match status" value="1"/>
</dbReference>
<proteinExistence type="inferred from homology"/>
<evidence type="ECO:0000313" key="5">
    <source>
        <dbReference type="EMBL" id="KXN66303.1"/>
    </source>
</evidence>
<feature type="domain" description="Peptidase S1" evidence="4">
    <location>
        <begin position="1"/>
        <end position="221"/>
    </location>
</feature>
<dbReference type="GO" id="GO:0006508">
    <property type="term" value="P:proteolysis"/>
    <property type="evidence" value="ECO:0007669"/>
    <property type="project" value="UniProtKB-KW"/>
</dbReference>
<dbReference type="PROSITE" id="PS00134">
    <property type="entry name" value="TRYPSIN_HIS"/>
    <property type="match status" value="1"/>
</dbReference>
<evidence type="ECO:0000313" key="6">
    <source>
        <dbReference type="Proteomes" id="UP000070444"/>
    </source>
</evidence>
<dbReference type="FunFam" id="2.40.10.10:FF:000068">
    <property type="entry name" value="transmembrane protease serine 2"/>
    <property type="match status" value="1"/>
</dbReference>
<dbReference type="Pfam" id="PF00089">
    <property type="entry name" value="Trypsin"/>
    <property type="match status" value="1"/>
</dbReference>